<reference evidence="1 2" key="1">
    <citation type="journal article" date="2019" name="Environ. Microbiol.">
        <title>At the nexus of three kingdoms: the genome of the mycorrhizal fungus Gigaspora margarita provides insights into plant, endobacterial and fungal interactions.</title>
        <authorList>
            <person name="Venice F."/>
            <person name="Ghignone S."/>
            <person name="Salvioli di Fossalunga A."/>
            <person name="Amselem J."/>
            <person name="Novero M."/>
            <person name="Xianan X."/>
            <person name="Sedzielewska Toro K."/>
            <person name="Morin E."/>
            <person name="Lipzen A."/>
            <person name="Grigoriev I.V."/>
            <person name="Henrissat B."/>
            <person name="Martin F.M."/>
            <person name="Bonfante P."/>
        </authorList>
    </citation>
    <scope>NUCLEOTIDE SEQUENCE [LARGE SCALE GENOMIC DNA]</scope>
    <source>
        <strain evidence="1 2">BEG34</strain>
    </source>
</reference>
<gene>
    <name evidence="1" type="ORF">F8M41_005727</name>
</gene>
<name>A0A8H4A5N8_GIGMA</name>
<dbReference type="AlphaFoldDB" id="A0A8H4A5N8"/>
<dbReference type="OrthoDB" id="2419021at2759"/>
<accession>A0A8H4A5N8</accession>
<evidence type="ECO:0008006" key="3">
    <source>
        <dbReference type="Google" id="ProtNLM"/>
    </source>
</evidence>
<organism evidence="1 2">
    <name type="scientific">Gigaspora margarita</name>
    <dbReference type="NCBI Taxonomy" id="4874"/>
    <lineage>
        <taxon>Eukaryota</taxon>
        <taxon>Fungi</taxon>
        <taxon>Fungi incertae sedis</taxon>
        <taxon>Mucoromycota</taxon>
        <taxon>Glomeromycotina</taxon>
        <taxon>Glomeromycetes</taxon>
        <taxon>Diversisporales</taxon>
        <taxon>Gigasporaceae</taxon>
        <taxon>Gigaspora</taxon>
    </lineage>
</organism>
<dbReference type="EMBL" id="WTPW01001549">
    <property type="protein sequence ID" value="KAF0429260.1"/>
    <property type="molecule type" value="Genomic_DNA"/>
</dbReference>
<evidence type="ECO:0000313" key="2">
    <source>
        <dbReference type="Proteomes" id="UP000439903"/>
    </source>
</evidence>
<evidence type="ECO:0000313" key="1">
    <source>
        <dbReference type="EMBL" id="KAF0429260.1"/>
    </source>
</evidence>
<comment type="caution">
    <text evidence="1">The sequence shown here is derived from an EMBL/GenBank/DDBJ whole genome shotgun (WGS) entry which is preliminary data.</text>
</comment>
<keyword evidence="2" id="KW-1185">Reference proteome</keyword>
<dbReference type="Proteomes" id="UP000439903">
    <property type="component" value="Unassembled WGS sequence"/>
</dbReference>
<protein>
    <recommendedName>
        <fullName evidence="3">Zinc-ribbon domain-containing protein</fullName>
    </recommendedName>
</protein>
<sequence>MIAEFHGGKCLSKEYINCEIPMLWECNRTINGIVHFDLSKIAIHDVKNKGCWCHEYMNLGLEFAQNLTNKRVGSIQRGTWCPYCVGKPGNLDIEYAKELARSRNGECLSNVYINYTTHLRWRCSKTHEWLASINAKSIAYSRAEEYLTDSYINCNSQLLWRCNKNHHWYSTLSRVKNDNTWCPYCSKYKHERLCQEIVSKYLGPPFEIRRPDFLKFRSPNWIRT</sequence>
<proteinExistence type="predicted"/>